<evidence type="ECO:0000256" key="1">
    <source>
        <dbReference type="SAM" id="MobiDB-lite"/>
    </source>
</evidence>
<feature type="region of interest" description="Disordered" evidence="1">
    <location>
        <begin position="391"/>
        <end position="411"/>
    </location>
</feature>
<feature type="compositionally biased region" description="Acidic residues" evidence="1">
    <location>
        <begin position="154"/>
        <end position="178"/>
    </location>
</feature>
<feature type="transmembrane region" description="Helical" evidence="2">
    <location>
        <begin position="359"/>
        <end position="378"/>
    </location>
</feature>
<reference evidence="3 4" key="1">
    <citation type="submission" date="2019-02" db="EMBL/GenBank/DDBJ databases">
        <title>Deep-cultivation of Planctomycetes and their phenomic and genomic characterization uncovers novel biology.</title>
        <authorList>
            <person name="Wiegand S."/>
            <person name="Jogler M."/>
            <person name="Boedeker C."/>
            <person name="Pinto D."/>
            <person name="Vollmers J."/>
            <person name="Rivas-Marin E."/>
            <person name="Kohn T."/>
            <person name="Peeters S.H."/>
            <person name="Heuer A."/>
            <person name="Rast P."/>
            <person name="Oberbeckmann S."/>
            <person name="Bunk B."/>
            <person name="Jeske O."/>
            <person name="Meyerdierks A."/>
            <person name="Storesund J.E."/>
            <person name="Kallscheuer N."/>
            <person name="Luecker S."/>
            <person name="Lage O.M."/>
            <person name="Pohl T."/>
            <person name="Merkel B.J."/>
            <person name="Hornburger P."/>
            <person name="Mueller R.-W."/>
            <person name="Bruemmer F."/>
            <person name="Labrenz M."/>
            <person name="Spormann A.M."/>
            <person name="Op Den Camp H."/>
            <person name="Overmann J."/>
            <person name="Amann R."/>
            <person name="Jetten M.S.M."/>
            <person name="Mascher T."/>
            <person name="Medema M.H."/>
            <person name="Devos D.P."/>
            <person name="Kaster A.-K."/>
            <person name="Ovreas L."/>
            <person name="Rohde M."/>
            <person name="Galperin M.Y."/>
            <person name="Jogler C."/>
        </authorList>
    </citation>
    <scope>NUCLEOTIDE SEQUENCE [LARGE SCALE GENOMIC DNA]</scope>
    <source>
        <strain evidence="3 4">Pla100</strain>
    </source>
</reference>
<comment type="caution">
    <text evidence="3">The sequence shown here is derived from an EMBL/GenBank/DDBJ whole genome shotgun (WGS) entry which is preliminary data.</text>
</comment>
<evidence type="ECO:0000256" key="2">
    <source>
        <dbReference type="SAM" id="Phobius"/>
    </source>
</evidence>
<keyword evidence="4" id="KW-1185">Reference proteome</keyword>
<accession>A0A5C6AWL1</accession>
<sequence length="449" mass="49714">MSEPASFVIIRDGERRTYFDSWAHVFMYRNLVWGPEELDRWLRQESPDQESEDEHWSDDVCGGVVVDFDQRRLVWDGDDQSLEVPRVANVLRQLMAVSWPGYEIRYAARGVQDLVIAAGETKLAHALTVEDSDLLADLLDDRPETVLHASGRYEDDDEEDENGDEDEEEEEYDDGDDDDVAFFGNDELRAWITLINERGAVRHRHLSEISQDLFGGGKQSIEGLLKLDSAEVPAEKVVREGIWFDFGKRKIGVWGGPKLHTLLPMLQRNWKGWEVAWATGGYADQCAASGPSGIPMSDAEALASLTPKILSTKRFDLSTIFGAVGSSIKRTAIKATGCLAMLLSAPVVLFGLIAGQLKAALITIAIVCVGLTIAFKVIERRFKKKFTDGPIGEMTDRDKQRGGRATVAGPLDENERSKKLDQLLAAAGLPPLAVIANHVDPDNTFDGLM</sequence>
<gene>
    <name evidence="3" type="ORF">Pla100_09540</name>
</gene>
<dbReference type="Proteomes" id="UP000316213">
    <property type="component" value="Unassembled WGS sequence"/>
</dbReference>
<dbReference type="OrthoDB" id="262788at2"/>
<feature type="region of interest" description="Disordered" evidence="1">
    <location>
        <begin position="147"/>
        <end position="178"/>
    </location>
</feature>
<keyword evidence="2" id="KW-0812">Transmembrane</keyword>
<proteinExistence type="predicted"/>
<evidence type="ECO:0000313" key="4">
    <source>
        <dbReference type="Proteomes" id="UP000316213"/>
    </source>
</evidence>
<evidence type="ECO:0000313" key="3">
    <source>
        <dbReference type="EMBL" id="TWU04018.1"/>
    </source>
</evidence>
<keyword evidence="2" id="KW-1133">Transmembrane helix</keyword>
<keyword evidence="2" id="KW-0472">Membrane</keyword>
<name>A0A5C6AWL1_9BACT</name>
<protein>
    <submittedName>
        <fullName evidence="3">Uncharacterized protein</fullName>
    </submittedName>
</protein>
<dbReference type="EMBL" id="SJPM01000001">
    <property type="protein sequence ID" value="TWU04018.1"/>
    <property type="molecule type" value="Genomic_DNA"/>
</dbReference>
<organism evidence="3 4">
    <name type="scientific">Neorhodopirellula pilleata</name>
    <dbReference type="NCBI Taxonomy" id="2714738"/>
    <lineage>
        <taxon>Bacteria</taxon>
        <taxon>Pseudomonadati</taxon>
        <taxon>Planctomycetota</taxon>
        <taxon>Planctomycetia</taxon>
        <taxon>Pirellulales</taxon>
        <taxon>Pirellulaceae</taxon>
        <taxon>Neorhodopirellula</taxon>
    </lineage>
</organism>
<dbReference type="AlphaFoldDB" id="A0A5C6AWL1"/>
<dbReference type="RefSeq" id="WP_146576416.1">
    <property type="nucleotide sequence ID" value="NZ_SJPM01000001.1"/>
</dbReference>